<comment type="caution">
    <text evidence="4">The sequence shown here is derived from an EMBL/GenBank/DDBJ whole genome shotgun (WGS) entry which is preliminary data.</text>
</comment>
<organism evidence="4">
    <name type="scientific">Psilocybe cubensis</name>
    <name type="common">Psychedelic mushroom</name>
    <name type="synonym">Stropharia cubensis</name>
    <dbReference type="NCBI Taxonomy" id="181762"/>
    <lineage>
        <taxon>Eukaryota</taxon>
        <taxon>Fungi</taxon>
        <taxon>Dikarya</taxon>
        <taxon>Basidiomycota</taxon>
        <taxon>Agaricomycotina</taxon>
        <taxon>Agaricomycetes</taxon>
        <taxon>Agaricomycetidae</taxon>
        <taxon>Agaricales</taxon>
        <taxon>Agaricineae</taxon>
        <taxon>Strophariaceae</taxon>
        <taxon>Psilocybe</taxon>
    </lineage>
</organism>
<protein>
    <recommendedName>
        <fullName evidence="3">Zinc finger Mcm10/DnaG-type domain-containing protein</fullName>
    </recommendedName>
</protein>
<dbReference type="Gene3D" id="2.40.50.140">
    <property type="entry name" value="Nucleic acid-binding proteins"/>
    <property type="match status" value="1"/>
</dbReference>
<feature type="region of interest" description="Disordered" evidence="2">
    <location>
        <begin position="650"/>
        <end position="718"/>
    </location>
</feature>
<sequence length="718" mass="79130">MNSSTSRNAAKKQTQEEIKRQIALLQACLEPESESETTPMVRSPKRKSVDQPVTLAPATPSPKKKRKTDDRCLGKPIARPVFHSTSPNISRLVASSSKPPQQFTKLAPSNIINKLASITQKGDGEDAPEAHPRSAAFTDRPVKPSPVDHEIHGHKRDERLALIENIEPGPYQHTPPTDDPNFEKLEPHSGIAMVSRTIPHEEFNDHLAGRYYLSPSRLYSSIRLLPDKQGYDVSVPGDWITIAVVAERGPIKFTRAPVAIERESGDPDANKKHWKGKNRDNEPEKPGGKKFVNLKLVDFGARSGSTSSATGRTPTIRGDAFLTLLLFEADGFDLIPRDDGRKPEKIYKGGSRGAFEHLTNVKEGDVIALLNPRILKPFQRSNDSPHPVNNILALTPESASSIMVLGRARDLGMCTVRKQDGKICGSWCDKRLSEVCDYHVQNAVQRRRAARPEFSVGTSGMSTSATHKSKNAYDPLRKWGLKPSDEVSGNGATYMVAGHVVSGSSADPRTMFVGETIGREGQARAKRIMDNKDSDRALKALLQRDKEGMKAVMKAREVNRQLTKSGKDNKSVGTTTKKRKKDQEGSDEEDQGGQSDTKIDNLRKTAYSAGIIKSLGFDPSLKPGQRRVETKGVQQKLETLEALLQGRKDIALGPKPGPRIRSGVTAPKRDKVAPEEPREQMCDLDSDSNDELPEKMTLAPKAIDKNEPETKMVDLDDF</sequence>
<feature type="region of interest" description="Disordered" evidence="2">
    <location>
        <begin position="29"/>
        <end position="85"/>
    </location>
</feature>
<dbReference type="PANTHER" id="PTHR13454:SF11">
    <property type="entry name" value="PROTEIN MCM10 HOMOLOG"/>
    <property type="match status" value="1"/>
</dbReference>
<dbReference type="PANTHER" id="PTHR13454">
    <property type="entry name" value="PROTEIN MCM10 HOMOLOG"/>
    <property type="match status" value="1"/>
</dbReference>
<dbReference type="GO" id="GO:0003688">
    <property type="term" value="F:DNA replication origin binding"/>
    <property type="evidence" value="ECO:0007669"/>
    <property type="project" value="TreeGrafter"/>
</dbReference>
<feature type="compositionally biased region" description="Basic and acidic residues" evidence="2">
    <location>
        <begin position="140"/>
        <end position="151"/>
    </location>
</feature>
<dbReference type="GO" id="GO:0043596">
    <property type="term" value="C:nuclear replication fork"/>
    <property type="evidence" value="ECO:0007669"/>
    <property type="project" value="TreeGrafter"/>
</dbReference>
<feature type="region of interest" description="Disordered" evidence="2">
    <location>
        <begin position="556"/>
        <end position="601"/>
    </location>
</feature>
<feature type="compositionally biased region" description="Acidic residues" evidence="2">
    <location>
        <begin position="682"/>
        <end position="691"/>
    </location>
</feature>
<feature type="compositionally biased region" description="Basic and acidic residues" evidence="2">
    <location>
        <begin position="556"/>
        <end position="570"/>
    </location>
</feature>
<feature type="compositionally biased region" description="Basic and acidic residues" evidence="2">
    <location>
        <begin position="262"/>
        <end position="287"/>
    </location>
</feature>
<comment type="similarity">
    <text evidence="1">Belongs to the MCM10 family.</text>
</comment>
<evidence type="ECO:0000259" key="3">
    <source>
        <dbReference type="Pfam" id="PF09329"/>
    </source>
</evidence>
<dbReference type="AlphaFoldDB" id="A0A8H7XMJ8"/>
<evidence type="ECO:0000256" key="2">
    <source>
        <dbReference type="SAM" id="MobiDB-lite"/>
    </source>
</evidence>
<name>A0A8H7XMJ8_PSICU</name>
<evidence type="ECO:0000313" key="4">
    <source>
        <dbReference type="EMBL" id="KAG5163373.1"/>
    </source>
</evidence>
<dbReference type="InterPro" id="IPR012340">
    <property type="entry name" value="NA-bd_OB-fold"/>
</dbReference>
<proteinExistence type="inferred from homology"/>
<dbReference type="Pfam" id="PF09329">
    <property type="entry name" value="zf-primase"/>
    <property type="match status" value="1"/>
</dbReference>
<feature type="compositionally biased region" description="Basic and acidic residues" evidence="2">
    <location>
        <begin position="667"/>
        <end position="681"/>
    </location>
</feature>
<feature type="compositionally biased region" description="Basic and acidic residues" evidence="2">
    <location>
        <begin position="122"/>
        <end position="132"/>
    </location>
</feature>
<reference evidence="4" key="1">
    <citation type="submission" date="2021-02" db="EMBL/GenBank/DDBJ databases">
        <title>Psilocybe cubensis genome.</title>
        <authorList>
            <person name="Mckernan K.J."/>
            <person name="Crawford S."/>
            <person name="Trippe A."/>
            <person name="Kane L.T."/>
            <person name="Mclaughlin S."/>
        </authorList>
    </citation>
    <scope>NUCLEOTIDE SEQUENCE [LARGE SCALE GENOMIC DNA]</scope>
    <source>
        <strain evidence="4">MGC-MH-2018</strain>
    </source>
</reference>
<feature type="domain" description="Zinc finger Mcm10/DnaG-type" evidence="3">
    <location>
        <begin position="406"/>
        <end position="451"/>
    </location>
</feature>
<dbReference type="GO" id="GO:0003697">
    <property type="term" value="F:single-stranded DNA binding"/>
    <property type="evidence" value="ECO:0007669"/>
    <property type="project" value="InterPro"/>
</dbReference>
<gene>
    <name evidence="4" type="ORF">JR316_011720</name>
</gene>
<dbReference type="GO" id="GO:0006270">
    <property type="term" value="P:DNA replication initiation"/>
    <property type="evidence" value="ECO:0007669"/>
    <property type="project" value="InterPro"/>
</dbReference>
<feature type="region of interest" description="Disordered" evidence="2">
    <location>
        <begin position="120"/>
        <end position="151"/>
    </location>
</feature>
<feature type="compositionally biased region" description="Basic and acidic residues" evidence="2">
    <location>
        <begin position="702"/>
        <end position="718"/>
    </location>
</feature>
<dbReference type="OrthoDB" id="202825at2759"/>
<accession>A0A8H7XMJ8</accession>
<feature type="region of interest" description="Disordered" evidence="2">
    <location>
        <begin position="262"/>
        <end position="288"/>
    </location>
</feature>
<dbReference type="InterPro" id="IPR015408">
    <property type="entry name" value="Znf_Mcm10/DnaG"/>
</dbReference>
<evidence type="ECO:0000256" key="1">
    <source>
        <dbReference type="ARBA" id="ARBA00009679"/>
    </source>
</evidence>
<dbReference type="InterPro" id="IPR040184">
    <property type="entry name" value="Mcm10"/>
</dbReference>
<dbReference type="EMBL" id="JAFIQS010000015">
    <property type="protein sequence ID" value="KAG5163373.1"/>
    <property type="molecule type" value="Genomic_DNA"/>
</dbReference>